<reference evidence="2" key="1">
    <citation type="journal article" date="2011" name="Plant Physiol.">
        <title>Comprehensive sequence analysis of 24,783 barley full-length cDNAs derived from 12 clone libraries.</title>
        <authorList>
            <person name="Matsumoto T."/>
            <person name="Tanaka T."/>
            <person name="Sakai H."/>
            <person name="Amano N."/>
            <person name="Kanamori H."/>
            <person name="Kurita K."/>
            <person name="Kikuta A."/>
            <person name="Kamiya K."/>
            <person name="Yamamoto M."/>
            <person name="Ikawa H."/>
            <person name="Fujii N."/>
            <person name="Hori K."/>
            <person name="Itoh T."/>
            <person name="Sato K."/>
        </authorList>
    </citation>
    <scope>NUCLEOTIDE SEQUENCE</scope>
    <source>
        <tissue evidence="2">Shoot and root</tissue>
    </source>
</reference>
<keyword evidence="1" id="KW-1133">Transmembrane helix</keyword>
<evidence type="ECO:0000313" key="2">
    <source>
        <dbReference type="EMBL" id="BAJ93479.1"/>
    </source>
</evidence>
<organism evidence="2">
    <name type="scientific">Hordeum vulgare subsp. vulgare</name>
    <name type="common">Domesticated barley</name>
    <dbReference type="NCBI Taxonomy" id="112509"/>
    <lineage>
        <taxon>Eukaryota</taxon>
        <taxon>Viridiplantae</taxon>
        <taxon>Streptophyta</taxon>
        <taxon>Embryophyta</taxon>
        <taxon>Tracheophyta</taxon>
        <taxon>Spermatophyta</taxon>
        <taxon>Magnoliopsida</taxon>
        <taxon>Liliopsida</taxon>
        <taxon>Poales</taxon>
        <taxon>Poaceae</taxon>
        <taxon>BOP clade</taxon>
        <taxon>Pooideae</taxon>
        <taxon>Triticodae</taxon>
        <taxon>Triticeae</taxon>
        <taxon>Hordeinae</taxon>
        <taxon>Hordeum</taxon>
    </lineage>
</organism>
<dbReference type="EMBL" id="AK362275">
    <property type="protein sequence ID" value="BAJ93479.1"/>
    <property type="molecule type" value="mRNA"/>
</dbReference>
<keyword evidence="1" id="KW-0812">Transmembrane</keyword>
<accession>F2DEF8</accession>
<protein>
    <submittedName>
        <fullName evidence="2">Predicted protein</fullName>
    </submittedName>
</protein>
<dbReference type="AlphaFoldDB" id="F2DEF8"/>
<keyword evidence="1" id="KW-0472">Membrane</keyword>
<proteinExistence type="evidence at transcript level"/>
<feature type="transmembrane region" description="Helical" evidence="1">
    <location>
        <begin position="31"/>
        <end position="55"/>
    </location>
</feature>
<sequence length="56" mass="6352">MAWACSFLLYAYFQALYCCVLLQRLCASFRLLLLSTYASLSQPSILLLMSIYASLC</sequence>
<name>F2DEF8_HORVV</name>
<evidence type="ECO:0000256" key="1">
    <source>
        <dbReference type="SAM" id="Phobius"/>
    </source>
</evidence>